<dbReference type="EMBL" id="JBHSFV010000017">
    <property type="protein sequence ID" value="MFC4636256.1"/>
    <property type="molecule type" value="Genomic_DNA"/>
</dbReference>
<dbReference type="Proteomes" id="UP001596043">
    <property type="component" value="Unassembled WGS sequence"/>
</dbReference>
<evidence type="ECO:0000313" key="1">
    <source>
        <dbReference type="EMBL" id="MFC4636256.1"/>
    </source>
</evidence>
<reference evidence="2" key="1">
    <citation type="journal article" date="2019" name="Int. J. Syst. Evol. Microbiol.">
        <title>The Global Catalogue of Microorganisms (GCM) 10K type strain sequencing project: providing services to taxonomists for standard genome sequencing and annotation.</title>
        <authorList>
            <consortium name="The Broad Institute Genomics Platform"/>
            <consortium name="The Broad Institute Genome Sequencing Center for Infectious Disease"/>
            <person name="Wu L."/>
            <person name="Ma J."/>
        </authorList>
    </citation>
    <scope>NUCLEOTIDE SEQUENCE [LARGE SCALE GENOMIC DNA]</scope>
    <source>
        <strain evidence="2">YJ-61-S</strain>
    </source>
</reference>
<dbReference type="Pfam" id="PF20420">
    <property type="entry name" value="DUF6702"/>
    <property type="match status" value="1"/>
</dbReference>
<name>A0ABV9I3G4_9FLAO</name>
<sequence>MKKIVLLASVICLFLCTSFTIHKYYLSVTDITYNTEEGSLQMITRLFYDDLEDVLRERYKEDLTVDETSNQEELDIYIKKYLKAKMIIKVNGEEKNLSYLGKEYEDDYVVCYIEITDITSLKTLEIENTVLMDAFEEQKNMVHTDILGKKKSLLLVNGKAKAVLNFSE</sequence>
<proteinExistence type="predicted"/>
<keyword evidence="2" id="KW-1185">Reference proteome</keyword>
<protein>
    <submittedName>
        <fullName evidence="1">DUF6702 family protein</fullName>
    </submittedName>
</protein>
<dbReference type="InterPro" id="IPR046525">
    <property type="entry name" value="DUF6702"/>
</dbReference>
<dbReference type="RefSeq" id="WP_379982276.1">
    <property type="nucleotide sequence ID" value="NZ_JBHSFV010000017.1"/>
</dbReference>
<evidence type="ECO:0000313" key="2">
    <source>
        <dbReference type="Proteomes" id="UP001596043"/>
    </source>
</evidence>
<organism evidence="1 2">
    <name type="scientific">Dokdonia ponticola</name>
    <dbReference type="NCBI Taxonomy" id="2041041"/>
    <lineage>
        <taxon>Bacteria</taxon>
        <taxon>Pseudomonadati</taxon>
        <taxon>Bacteroidota</taxon>
        <taxon>Flavobacteriia</taxon>
        <taxon>Flavobacteriales</taxon>
        <taxon>Flavobacteriaceae</taxon>
        <taxon>Dokdonia</taxon>
    </lineage>
</organism>
<accession>A0ABV9I3G4</accession>
<comment type="caution">
    <text evidence="1">The sequence shown here is derived from an EMBL/GenBank/DDBJ whole genome shotgun (WGS) entry which is preliminary data.</text>
</comment>
<gene>
    <name evidence="1" type="ORF">ACFO3O_20285</name>
</gene>